<accession>A0A841CPJ2</accession>
<sequence length="76" mass="7865">MTGVEVVAEDAAVPTEFPVGIGKTARRVPALNGCTRYDQLTGVTSAELLKIHGVGPKAIRILGEELSARGLSFAAS</sequence>
<evidence type="ECO:0000313" key="2">
    <source>
        <dbReference type="Proteomes" id="UP000547510"/>
    </source>
</evidence>
<organism evidence="1 2">
    <name type="scientific">Saccharothrix tamanrassetensis</name>
    <dbReference type="NCBI Taxonomy" id="1051531"/>
    <lineage>
        <taxon>Bacteria</taxon>
        <taxon>Bacillati</taxon>
        <taxon>Actinomycetota</taxon>
        <taxon>Actinomycetes</taxon>
        <taxon>Pseudonocardiales</taxon>
        <taxon>Pseudonocardiaceae</taxon>
        <taxon>Saccharothrix</taxon>
    </lineage>
</organism>
<dbReference type="EMBL" id="JACHJN010000010">
    <property type="protein sequence ID" value="MBB5959219.1"/>
    <property type="molecule type" value="Genomic_DNA"/>
</dbReference>
<dbReference type="AlphaFoldDB" id="A0A841CPJ2"/>
<proteinExistence type="predicted"/>
<keyword evidence="2" id="KW-1185">Reference proteome</keyword>
<keyword evidence="1" id="KW-0540">Nuclease</keyword>
<evidence type="ECO:0000313" key="1">
    <source>
        <dbReference type="EMBL" id="MBB5959219.1"/>
    </source>
</evidence>
<comment type="caution">
    <text evidence="1">The sequence shown here is derived from an EMBL/GenBank/DDBJ whole genome shotgun (WGS) entry which is preliminary data.</text>
</comment>
<protein>
    <submittedName>
        <fullName evidence="1">Putative flap endonuclease-1-like 5' DNA nuclease</fullName>
    </submittedName>
</protein>
<dbReference type="Proteomes" id="UP000547510">
    <property type="component" value="Unassembled WGS sequence"/>
</dbReference>
<name>A0A841CPJ2_9PSEU</name>
<dbReference type="GO" id="GO:0004519">
    <property type="term" value="F:endonuclease activity"/>
    <property type="evidence" value="ECO:0007669"/>
    <property type="project" value="UniProtKB-KW"/>
</dbReference>
<keyword evidence="1" id="KW-0378">Hydrolase</keyword>
<keyword evidence="1" id="KW-0255">Endonuclease</keyword>
<reference evidence="1 2" key="1">
    <citation type="submission" date="2020-08" db="EMBL/GenBank/DDBJ databases">
        <title>Genomic Encyclopedia of Type Strains, Phase III (KMG-III): the genomes of soil and plant-associated and newly described type strains.</title>
        <authorList>
            <person name="Whitman W."/>
        </authorList>
    </citation>
    <scope>NUCLEOTIDE SEQUENCE [LARGE SCALE GENOMIC DNA]</scope>
    <source>
        <strain evidence="1 2">CECT 8640</strain>
    </source>
</reference>
<gene>
    <name evidence="1" type="ORF">FHS29_005839</name>
</gene>